<reference evidence="3 4" key="1">
    <citation type="journal article" date="2019" name="Int. J. Syst. Evol. Microbiol.">
        <title>Capsulimonas corticalis gen. nov., sp. nov., an aerobic capsulated bacterium, of a novel bacterial order, Capsulimonadales ord. nov., of the class Armatimonadia of the phylum Armatimonadetes.</title>
        <authorList>
            <person name="Li J."/>
            <person name="Kudo C."/>
            <person name="Tonouchi A."/>
        </authorList>
    </citation>
    <scope>NUCLEOTIDE SEQUENCE [LARGE SCALE GENOMIC DNA]</scope>
    <source>
        <strain evidence="3 4">AX-7</strain>
    </source>
</reference>
<dbReference type="InterPro" id="IPR058245">
    <property type="entry name" value="NreC/VraR/RcsB-like_REC"/>
</dbReference>
<evidence type="ECO:0000256" key="1">
    <source>
        <dbReference type="ARBA" id="ARBA00022553"/>
    </source>
</evidence>
<evidence type="ECO:0000313" key="3">
    <source>
        <dbReference type="EMBL" id="BDI31770.1"/>
    </source>
</evidence>
<dbReference type="Pfam" id="PF00196">
    <property type="entry name" value="GerE"/>
    <property type="match status" value="1"/>
</dbReference>
<dbReference type="CDD" id="cd06170">
    <property type="entry name" value="LuxR_C_like"/>
    <property type="match status" value="1"/>
</dbReference>
<dbReference type="EMBL" id="AP025739">
    <property type="protein sequence ID" value="BDI31770.1"/>
    <property type="molecule type" value="Genomic_DNA"/>
</dbReference>
<protein>
    <submittedName>
        <fullName evidence="3">DNA-binding response regulator</fullName>
    </submittedName>
</protein>
<dbReference type="InterPro" id="IPR016032">
    <property type="entry name" value="Sig_transdc_resp-reg_C-effctor"/>
</dbReference>
<dbReference type="PROSITE" id="PS00622">
    <property type="entry name" value="HTH_LUXR_1"/>
    <property type="match status" value="1"/>
</dbReference>
<keyword evidence="2 3" id="KW-0238">DNA-binding</keyword>
<dbReference type="Gene3D" id="3.40.50.2300">
    <property type="match status" value="1"/>
</dbReference>
<dbReference type="GO" id="GO:0000160">
    <property type="term" value="P:phosphorelay signal transduction system"/>
    <property type="evidence" value="ECO:0007669"/>
    <property type="project" value="InterPro"/>
</dbReference>
<dbReference type="GO" id="GO:0003677">
    <property type="term" value="F:DNA binding"/>
    <property type="evidence" value="ECO:0007669"/>
    <property type="project" value="UniProtKB-KW"/>
</dbReference>
<dbReference type="PANTHER" id="PTHR43214">
    <property type="entry name" value="TWO-COMPONENT RESPONSE REGULATOR"/>
    <property type="match status" value="1"/>
</dbReference>
<dbReference type="SUPFAM" id="SSF46894">
    <property type="entry name" value="C-terminal effector domain of the bipartite response regulators"/>
    <property type="match status" value="1"/>
</dbReference>
<dbReference type="SMART" id="SM00421">
    <property type="entry name" value="HTH_LUXR"/>
    <property type="match status" value="1"/>
</dbReference>
<accession>A0A402D0U0</accession>
<evidence type="ECO:0000313" key="4">
    <source>
        <dbReference type="Proteomes" id="UP000287394"/>
    </source>
</evidence>
<sequence length="216" mass="23777">MSRPIRLLIAEDERLTRENLARLLALEDDIEIVGTAADGEEAVGLVRQRQPHVLLTDIQMPRRTGVEVIQALKPELPDLGIVVLTIYHDDAHVFAAVKAGAMGYVLKDGPLDDTLAAIRAVARGEALLHPSIAARVLSEFNRIRTAPEPDSRFTELTERELEVLKTLATGKRNKEIADSLFIAEKTVKNHVSAILWKLQVNTRAEAALLAARQGFA</sequence>
<dbReference type="Proteomes" id="UP000287394">
    <property type="component" value="Chromosome"/>
</dbReference>
<dbReference type="InterPro" id="IPR000792">
    <property type="entry name" value="Tscrpt_reg_LuxR_C"/>
</dbReference>
<dbReference type="InterPro" id="IPR001789">
    <property type="entry name" value="Sig_transdc_resp-reg_receiver"/>
</dbReference>
<dbReference type="KEGG" id="ccot:CCAX7_38210"/>
<proteinExistence type="predicted"/>
<dbReference type="PRINTS" id="PR00038">
    <property type="entry name" value="HTHLUXR"/>
</dbReference>
<dbReference type="GO" id="GO:0006355">
    <property type="term" value="P:regulation of DNA-templated transcription"/>
    <property type="evidence" value="ECO:0007669"/>
    <property type="project" value="InterPro"/>
</dbReference>
<dbReference type="InterPro" id="IPR039420">
    <property type="entry name" value="WalR-like"/>
</dbReference>
<dbReference type="OrthoDB" id="9797341at2"/>
<dbReference type="InterPro" id="IPR011006">
    <property type="entry name" value="CheY-like_superfamily"/>
</dbReference>
<dbReference type="AlphaFoldDB" id="A0A402D0U0"/>
<dbReference type="RefSeq" id="WP_119323188.1">
    <property type="nucleotide sequence ID" value="NZ_AP025739.1"/>
</dbReference>
<dbReference type="SUPFAM" id="SSF52172">
    <property type="entry name" value="CheY-like"/>
    <property type="match status" value="1"/>
</dbReference>
<dbReference type="CDD" id="cd17535">
    <property type="entry name" value="REC_NarL-like"/>
    <property type="match status" value="1"/>
</dbReference>
<dbReference type="PROSITE" id="PS50043">
    <property type="entry name" value="HTH_LUXR_2"/>
    <property type="match status" value="1"/>
</dbReference>
<name>A0A402D0U0_9BACT</name>
<gene>
    <name evidence="3" type="ORF">CCAX7_38210</name>
</gene>
<dbReference type="Pfam" id="PF00072">
    <property type="entry name" value="Response_reg"/>
    <property type="match status" value="1"/>
</dbReference>
<keyword evidence="1" id="KW-0597">Phosphoprotein</keyword>
<keyword evidence="4" id="KW-1185">Reference proteome</keyword>
<organism evidence="3 4">
    <name type="scientific">Capsulimonas corticalis</name>
    <dbReference type="NCBI Taxonomy" id="2219043"/>
    <lineage>
        <taxon>Bacteria</taxon>
        <taxon>Bacillati</taxon>
        <taxon>Armatimonadota</taxon>
        <taxon>Armatimonadia</taxon>
        <taxon>Capsulimonadales</taxon>
        <taxon>Capsulimonadaceae</taxon>
        <taxon>Capsulimonas</taxon>
    </lineage>
</organism>
<dbReference type="SMART" id="SM00448">
    <property type="entry name" value="REC"/>
    <property type="match status" value="1"/>
</dbReference>
<evidence type="ECO:0000256" key="2">
    <source>
        <dbReference type="ARBA" id="ARBA00023125"/>
    </source>
</evidence>
<dbReference type="PROSITE" id="PS50110">
    <property type="entry name" value="RESPONSE_REGULATORY"/>
    <property type="match status" value="1"/>
</dbReference>
<dbReference type="PANTHER" id="PTHR43214:SF43">
    <property type="entry name" value="TWO-COMPONENT RESPONSE REGULATOR"/>
    <property type="match status" value="1"/>
</dbReference>